<sequence>MSSDYLSRLSRLCEVLADICGRIERRSERSAACTADAYANSQMLKTLLPARDAMQAHHDFCVRHRGQQGSLPSAVRDEYFDGIVNVAQVADDLEMLAGSRLNRVGHAPGSLQRLSPLFLEMVLRERAQIDCLQAEIRALLRQDIEALKNMPRAGAAKRSHLQLVPTERQAP</sequence>
<dbReference type="EMBL" id="CP066681">
    <property type="protein sequence ID" value="QQG35963.1"/>
    <property type="molecule type" value="Genomic_DNA"/>
</dbReference>
<protein>
    <submittedName>
        <fullName evidence="1">Uncharacterized protein</fullName>
    </submittedName>
</protein>
<evidence type="ECO:0000313" key="2">
    <source>
        <dbReference type="Proteomes" id="UP000595362"/>
    </source>
</evidence>
<dbReference type="Proteomes" id="UP000595362">
    <property type="component" value="Chromosome"/>
</dbReference>
<accession>A0A7T5R1S4</accession>
<name>A0A7T5R1S4_9BACT</name>
<organism evidence="1 2">
    <name type="scientific">Micavibrio aeruginosavorus</name>
    <dbReference type="NCBI Taxonomy" id="349221"/>
    <lineage>
        <taxon>Bacteria</taxon>
        <taxon>Pseudomonadati</taxon>
        <taxon>Bdellovibrionota</taxon>
        <taxon>Bdellovibrionia</taxon>
        <taxon>Bdellovibrionales</taxon>
        <taxon>Pseudobdellovibrionaceae</taxon>
        <taxon>Micavibrio</taxon>
    </lineage>
</organism>
<proteinExistence type="predicted"/>
<evidence type="ECO:0000313" key="1">
    <source>
        <dbReference type="EMBL" id="QQG35963.1"/>
    </source>
</evidence>
<dbReference type="AlphaFoldDB" id="A0A7T5R1S4"/>
<reference evidence="1 2" key="1">
    <citation type="submission" date="2020-07" db="EMBL/GenBank/DDBJ databases">
        <title>Huge and variable diversity of episymbiotic CPR bacteria and DPANN archaea in groundwater ecosystems.</title>
        <authorList>
            <person name="He C.Y."/>
            <person name="Keren R."/>
            <person name="Whittaker M."/>
            <person name="Farag I.F."/>
            <person name="Doudna J."/>
            <person name="Cate J.H.D."/>
            <person name="Banfield J.F."/>
        </authorList>
    </citation>
    <scope>NUCLEOTIDE SEQUENCE [LARGE SCALE GENOMIC DNA]</scope>
    <source>
        <strain evidence="1">NC_groundwater_70_Ag_B-0.1um_54_66</strain>
    </source>
</reference>
<gene>
    <name evidence="1" type="ORF">HYS17_10750</name>
</gene>